<organism evidence="2 3">
    <name type="scientific">Comamonas thiooxydans</name>
    <dbReference type="NCBI Taxonomy" id="363952"/>
    <lineage>
        <taxon>Bacteria</taxon>
        <taxon>Pseudomonadati</taxon>
        <taxon>Pseudomonadota</taxon>
        <taxon>Betaproteobacteria</taxon>
        <taxon>Burkholderiales</taxon>
        <taxon>Comamonadaceae</taxon>
        <taxon>Comamonas</taxon>
    </lineage>
</organism>
<dbReference type="Gene3D" id="1.20.1640.10">
    <property type="entry name" value="Multidrug efflux transporter AcrB transmembrane domain"/>
    <property type="match status" value="1"/>
</dbReference>
<dbReference type="InterPro" id="IPR001036">
    <property type="entry name" value="Acrflvin-R"/>
</dbReference>
<dbReference type="RefSeq" id="WP_131421268.1">
    <property type="nucleotide sequence ID" value="NZ_AWTN01000028.1"/>
</dbReference>
<name>A0A0E3BJL2_9BURK</name>
<sequence>AIREGAVMRVRPKAMTVAVVMAGLLPILIGHGTGSEVMTRIAAPMVGGMVTAPLLSMLVIPAAWYLIHRKRPITKHHSPNLKASSVEAS</sequence>
<dbReference type="Pfam" id="PF00873">
    <property type="entry name" value="ACR_tran"/>
    <property type="match status" value="1"/>
</dbReference>
<feature type="transmembrane region" description="Helical" evidence="1">
    <location>
        <begin position="41"/>
        <end position="67"/>
    </location>
</feature>
<evidence type="ECO:0000313" key="2">
    <source>
        <dbReference type="EMBL" id="KGG97545.1"/>
    </source>
</evidence>
<keyword evidence="1" id="KW-0812">Transmembrane</keyword>
<evidence type="ECO:0000313" key="3">
    <source>
        <dbReference type="Proteomes" id="UP000029567"/>
    </source>
</evidence>
<dbReference type="PANTHER" id="PTHR32063:SF19">
    <property type="entry name" value="CATION EFFLUX SYSTEM PROTEIN CUSA"/>
    <property type="match status" value="1"/>
</dbReference>
<proteinExistence type="predicted"/>
<dbReference type="Proteomes" id="UP000029567">
    <property type="component" value="Unassembled WGS sequence"/>
</dbReference>
<feature type="transmembrane region" description="Helical" evidence="1">
    <location>
        <begin position="12"/>
        <end position="29"/>
    </location>
</feature>
<dbReference type="SUPFAM" id="SSF82866">
    <property type="entry name" value="Multidrug efflux transporter AcrB transmembrane domain"/>
    <property type="match status" value="1"/>
</dbReference>
<comment type="caution">
    <text evidence="2">The sequence shown here is derived from an EMBL/GenBank/DDBJ whole genome shotgun (WGS) entry which is preliminary data.</text>
</comment>
<keyword evidence="1" id="KW-0472">Membrane</keyword>
<feature type="non-terminal residue" evidence="2">
    <location>
        <position position="1"/>
    </location>
</feature>
<dbReference type="GO" id="GO:0042910">
    <property type="term" value="F:xenobiotic transmembrane transporter activity"/>
    <property type="evidence" value="ECO:0007669"/>
    <property type="project" value="TreeGrafter"/>
</dbReference>
<gene>
    <name evidence="2" type="ORF">P245_05030</name>
</gene>
<dbReference type="GO" id="GO:0005886">
    <property type="term" value="C:plasma membrane"/>
    <property type="evidence" value="ECO:0007669"/>
    <property type="project" value="TreeGrafter"/>
</dbReference>
<keyword evidence="1" id="KW-1133">Transmembrane helix</keyword>
<protein>
    <submittedName>
        <fullName evidence="2">Cation transporter</fullName>
    </submittedName>
</protein>
<dbReference type="AlphaFoldDB" id="A0A0E3BJL2"/>
<reference evidence="2 3" key="1">
    <citation type="submission" date="2013-09" db="EMBL/GenBank/DDBJ databases">
        <title>High correlation between genotypes and phenotypes of environmental bacteria Comamonas testosteroni strains.</title>
        <authorList>
            <person name="Liu L."/>
            <person name="Zhu W."/>
            <person name="Xia X."/>
            <person name="Xu B."/>
            <person name="Luo M."/>
            <person name="Wang G."/>
        </authorList>
    </citation>
    <scope>NUCLEOTIDE SEQUENCE [LARGE SCALE GENOMIC DNA]</scope>
    <source>
        <strain evidence="2 3">JL14</strain>
    </source>
</reference>
<evidence type="ECO:0000256" key="1">
    <source>
        <dbReference type="SAM" id="Phobius"/>
    </source>
</evidence>
<dbReference type="EMBL" id="AWTN01000028">
    <property type="protein sequence ID" value="KGG97545.1"/>
    <property type="molecule type" value="Genomic_DNA"/>
</dbReference>
<accession>A0A0E3BJL2</accession>
<dbReference type="PANTHER" id="PTHR32063">
    <property type="match status" value="1"/>
</dbReference>